<sequence length="343" mass="40179">MPTTLKPIESYRNDFSFRNSPEAIKRFPFPFPEDQYMYSVNIEPATPGAPGSVYEHWFDIDEHYRSEVAERAQVLSRDPDRCLVMPHMQQAAWDTLEMLMTHLSQDYPQWFSLQRDGDQWLWINRALDLQQAFTFGDASSLPYEPLEYITRQIQGDFALLDQRENNLWMDAGMVTGPADWSLKFDAGMSFTEWHAPVPMAHQMGVFDRALKYLMNIQVDHPVRRLNWTMTINPRLDTSSETFHEWGHERSSVTAENLAKLVHLRVELQFLARLPRSNALMFSIRTYLISLEELVTQPQWACRLHRVLRDLPDELADYKGLSQYRPLVVEWLRQFDPEMAACSA</sequence>
<comment type="caution">
    <text evidence="1">The sequence shown here is derived from an EMBL/GenBank/DDBJ whole genome shotgun (WGS) entry which is preliminary data.</text>
</comment>
<proteinExistence type="predicted"/>
<evidence type="ECO:0000313" key="2">
    <source>
        <dbReference type="Proteomes" id="UP000027318"/>
    </source>
</evidence>
<keyword evidence="2" id="KW-1185">Reference proteome</keyword>
<dbReference type="OrthoDB" id="5242510at2"/>
<dbReference type="InterPro" id="IPR021848">
    <property type="entry name" value="HODM_asu-like"/>
</dbReference>
<dbReference type="RefSeq" id="WP_036542412.1">
    <property type="nucleotide sequence ID" value="NZ_JMSZ01000001.1"/>
</dbReference>
<organism evidence="1 2">
    <name type="scientific">Nitrincola lacisaponensis</name>
    <dbReference type="NCBI Taxonomy" id="267850"/>
    <lineage>
        <taxon>Bacteria</taxon>
        <taxon>Pseudomonadati</taxon>
        <taxon>Pseudomonadota</taxon>
        <taxon>Gammaproteobacteria</taxon>
        <taxon>Oceanospirillales</taxon>
        <taxon>Oceanospirillaceae</taxon>
        <taxon>Nitrincola</taxon>
    </lineage>
</organism>
<dbReference type="EMBL" id="JMSZ01000001">
    <property type="protein sequence ID" value="KDE41423.1"/>
    <property type="molecule type" value="Genomic_DNA"/>
</dbReference>
<name>A0A063Y531_9GAMM</name>
<evidence type="ECO:0008006" key="3">
    <source>
        <dbReference type="Google" id="ProtNLM"/>
    </source>
</evidence>
<dbReference type="Proteomes" id="UP000027318">
    <property type="component" value="Unassembled WGS sequence"/>
</dbReference>
<evidence type="ECO:0000313" key="1">
    <source>
        <dbReference type="EMBL" id="KDE41423.1"/>
    </source>
</evidence>
<dbReference type="PATRIC" id="fig|267850.7.peg.103"/>
<dbReference type="STRING" id="267850.ADINL_0103"/>
<protein>
    <recommendedName>
        <fullName evidence="3">DUF3445 domain-containing protein</fullName>
    </recommendedName>
</protein>
<gene>
    <name evidence="1" type="ORF">ADINL_0103</name>
</gene>
<dbReference type="Pfam" id="PF11927">
    <property type="entry name" value="HODM_asu-like"/>
    <property type="match status" value="1"/>
</dbReference>
<reference evidence="1 2" key="1">
    <citation type="journal article" date="2005" name="Int. J. Syst. Evol. Microbiol.">
        <title>Nitrincola lacisaponensis gen. nov., sp. nov., a novel alkaliphilic bacterium isolated from an alkaline, saline lake.</title>
        <authorList>
            <person name="Dimitriu P.A."/>
            <person name="Shukla S.K."/>
            <person name="Conradt J."/>
            <person name="Marquez M.C."/>
            <person name="Ventosa A."/>
            <person name="Maglia A."/>
            <person name="Peyton B.M."/>
            <person name="Pinkart H.C."/>
            <person name="Mormile M.R."/>
        </authorList>
    </citation>
    <scope>NUCLEOTIDE SEQUENCE [LARGE SCALE GENOMIC DNA]</scope>
    <source>
        <strain evidence="1 2">4CA</strain>
    </source>
</reference>
<accession>A0A063Y531</accession>
<dbReference type="AlphaFoldDB" id="A0A063Y531"/>